<dbReference type="GO" id="GO:0017116">
    <property type="term" value="F:single-stranded DNA helicase activity"/>
    <property type="evidence" value="ECO:0007669"/>
    <property type="project" value="TreeGrafter"/>
</dbReference>
<dbReference type="Gene3D" id="1.10.8.60">
    <property type="match status" value="1"/>
</dbReference>
<keyword evidence="4" id="KW-0067">ATP-binding</keyword>
<dbReference type="RefSeq" id="WP_013756472.1">
    <property type="nucleotide sequence ID" value="NC_015499.1"/>
</dbReference>
<dbReference type="Gene3D" id="1.20.272.10">
    <property type="match status" value="1"/>
</dbReference>
<evidence type="ECO:0000313" key="6">
    <source>
        <dbReference type="EMBL" id="AEE14751.1"/>
    </source>
</evidence>
<evidence type="ECO:0000313" key="7">
    <source>
        <dbReference type="Proteomes" id="UP000011765"/>
    </source>
</evidence>
<gene>
    <name evidence="6" type="ORF">Thena_1130</name>
</gene>
<accession>M1E6D9</accession>
<proteinExistence type="predicted"/>
<dbReference type="Pfam" id="PF05496">
    <property type="entry name" value="RuvB_N"/>
    <property type="match status" value="1"/>
</dbReference>
<dbReference type="eggNOG" id="COG2256">
    <property type="taxonomic scope" value="Bacteria"/>
</dbReference>
<dbReference type="FunFam" id="1.20.272.10:FF:000001">
    <property type="entry name" value="Putative AAA family ATPase"/>
    <property type="match status" value="1"/>
</dbReference>
<dbReference type="PANTHER" id="PTHR13779">
    <property type="entry name" value="WERNER HELICASE-INTERACTING PROTEIN 1 FAMILY MEMBER"/>
    <property type="match status" value="1"/>
</dbReference>
<dbReference type="GO" id="GO:0006310">
    <property type="term" value="P:DNA recombination"/>
    <property type="evidence" value="ECO:0007669"/>
    <property type="project" value="InterPro"/>
</dbReference>
<dbReference type="SUPFAM" id="SSF48019">
    <property type="entry name" value="post-AAA+ oligomerization domain-like"/>
    <property type="match status" value="1"/>
</dbReference>
<name>M1E6D9_9BACT</name>
<dbReference type="Pfam" id="PF12002">
    <property type="entry name" value="MgsA_C"/>
    <property type="match status" value="1"/>
</dbReference>
<reference evidence="6 7" key="1">
    <citation type="submission" date="2011-04" db="EMBL/GenBank/DDBJ databases">
        <title>The complete genome of Thermodesulfobium narugense DSM 14796.</title>
        <authorList>
            <consortium name="US DOE Joint Genome Institute (JGI-PGF)"/>
            <person name="Lucas S."/>
            <person name="Han J."/>
            <person name="Lapidus A."/>
            <person name="Bruce D."/>
            <person name="Goodwin L."/>
            <person name="Pitluck S."/>
            <person name="Peters L."/>
            <person name="Kyrpides N."/>
            <person name="Mavromatis K."/>
            <person name="Pagani I."/>
            <person name="Ivanova N."/>
            <person name="Ovchinnikova G."/>
            <person name="Zhang X."/>
            <person name="Saunders L."/>
            <person name="Detter J.C."/>
            <person name="Tapia R."/>
            <person name="Han C."/>
            <person name="Land M."/>
            <person name="Hauser L."/>
            <person name="Markowitz V."/>
            <person name="Cheng J.-F."/>
            <person name="Hugenholtz P."/>
            <person name="Woyke T."/>
            <person name="Wu D."/>
            <person name="Spring S."/>
            <person name="Schroeder M."/>
            <person name="Brambilla E."/>
            <person name="Klenk H.-P."/>
            <person name="Eisen J.A."/>
        </authorList>
    </citation>
    <scope>NUCLEOTIDE SEQUENCE [LARGE SCALE GENOMIC DNA]</scope>
    <source>
        <strain evidence="6 7">DSM 14796</strain>
    </source>
</reference>
<keyword evidence="7" id="KW-1185">Reference proteome</keyword>
<evidence type="ECO:0000256" key="2">
    <source>
        <dbReference type="ARBA" id="ARBA00020776"/>
    </source>
</evidence>
<dbReference type="AlphaFoldDB" id="M1E6D9"/>
<evidence type="ECO:0000256" key="1">
    <source>
        <dbReference type="ARBA" id="ARBA00002393"/>
    </source>
</evidence>
<dbReference type="HOGENOM" id="CLU_017985_0_3_9"/>
<dbReference type="InterPro" id="IPR008921">
    <property type="entry name" value="DNA_pol3_clamp-load_cplx_C"/>
</dbReference>
<dbReference type="KEGG" id="tnr:Thena_1130"/>
<dbReference type="InterPro" id="IPR051314">
    <property type="entry name" value="AAA_ATPase_RarA/MGS1/WRNIP1"/>
</dbReference>
<keyword evidence="3" id="KW-0547">Nucleotide-binding</keyword>
<dbReference type="GO" id="GO:0008047">
    <property type="term" value="F:enzyme activator activity"/>
    <property type="evidence" value="ECO:0007669"/>
    <property type="project" value="TreeGrafter"/>
</dbReference>
<dbReference type="GO" id="GO:0009378">
    <property type="term" value="F:four-way junction helicase activity"/>
    <property type="evidence" value="ECO:0007669"/>
    <property type="project" value="InterPro"/>
</dbReference>
<dbReference type="Gene3D" id="3.40.50.300">
    <property type="entry name" value="P-loop containing nucleotide triphosphate hydrolases"/>
    <property type="match status" value="1"/>
</dbReference>
<dbReference type="SUPFAM" id="SSF52540">
    <property type="entry name" value="P-loop containing nucleoside triphosphate hydrolases"/>
    <property type="match status" value="1"/>
</dbReference>
<dbReference type="InterPro" id="IPR021886">
    <property type="entry name" value="MgsA_C"/>
</dbReference>
<dbReference type="InterPro" id="IPR032423">
    <property type="entry name" value="AAA_assoc_2"/>
</dbReference>
<dbReference type="Proteomes" id="UP000011765">
    <property type="component" value="Chromosome"/>
</dbReference>
<dbReference type="Gene3D" id="1.10.3710.10">
    <property type="entry name" value="DNA polymerase III clamp loader subunits, C-terminal domain"/>
    <property type="match status" value="1"/>
</dbReference>
<dbReference type="EMBL" id="CP002690">
    <property type="protein sequence ID" value="AEE14751.1"/>
    <property type="molecule type" value="Genomic_DNA"/>
</dbReference>
<dbReference type="STRING" id="747365.Thena_1130"/>
<sequence length="420" mass="48065">MKNLFESEISLSQAIRPKNLDEFLGQSHLLRKDGTIYKSIVNAKLRSVILYGPPGVGKTTLAKIIASYSKANFEILNAVLSGVPELRKIIEKAIDDKKRGIETLLFVDEVHRWNKAQQDALLPVLEDNTIRFVGATVENPFFYIIKPLLSRSLLLTLHPLNKEDLSKLFDRAINYYKRYKNKEIIFDMQTKELIINLAQKDARYLLNIIELIVESSEEDTIRLSKDALDGIIEKKLLFDKSSDQHYDTISAFIKSIRGSDPDAAIYYLALMLNSGEDPRFIARRLIILASEDIGMADPYAITIAVSTLDAVNFVGLPEAEINLAHATVYLACAPKSNTAYIALNNAKKSIQDEEILKIPEHLKNIHTEDLKNRYLYPHDFPDHFVRQRYLSENKKFYYPSDVGFEKKIKERIQKLWGDEK</sequence>
<dbReference type="PANTHER" id="PTHR13779:SF7">
    <property type="entry name" value="ATPASE WRNIP1"/>
    <property type="match status" value="1"/>
</dbReference>
<evidence type="ECO:0000259" key="5">
    <source>
        <dbReference type="SMART" id="SM00382"/>
    </source>
</evidence>
<dbReference type="InterPro" id="IPR027417">
    <property type="entry name" value="P-loop_NTPase"/>
</dbReference>
<dbReference type="GO" id="GO:0003677">
    <property type="term" value="F:DNA binding"/>
    <property type="evidence" value="ECO:0007669"/>
    <property type="project" value="InterPro"/>
</dbReference>
<dbReference type="SMART" id="SM00382">
    <property type="entry name" value="AAA"/>
    <property type="match status" value="1"/>
</dbReference>
<dbReference type="InterPro" id="IPR008824">
    <property type="entry name" value="RuvB-like_N"/>
</dbReference>
<dbReference type="CDD" id="cd18139">
    <property type="entry name" value="HLD_clamp_RarA"/>
    <property type="match status" value="1"/>
</dbReference>
<feature type="domain" description="AAA+ ATPase" evidence="5">
    <location>
        <begin position="44"/>
        <end position="164"/>
    </location>
</feature>
<dbReference type="OrthoDB" id="9778364at2"/>
<comment type="function">
    <text evidence="1">DNA-dependent ATPase that plays important roles in cellular responses to stalled DNA replication processes.</text>
</comment>
<dbReference type="GO" id="GO:0000731">
    <property type="term" value="P:DNA synthesis involved in DNA repair"/>
    <property type="evidence" value="ECO:0007669"/>
    <property type="project" value="TreeGrafter"/>
</dbReference>
<dbReference type="GO" id="GO:0005524">
    <property type="term" value="F:ATP binding"/>
    <property type="evidence" value="ECO:0007669"/>
    <property type="project" value="UniProtKB-KW"/>
</dbReference>
<evidence type="ECO:0000256" key="3">
    <source>
        <dbReference type="ARBA" id="ARBA00022741"/>
    </source>
</evidence>
<organism evidence="6 7">
    <name type="scientific">Thermodesulfobium narugense DSM 14796</name>
    <dbReference type="NCBI Taxonomy" id="747365"/>
    <lineage>
        <taxon>Bacteria</taxon>
        <taxon>Pseudomonadati</taxon>
        <taxon>Thermodesulfobiota</taxon>
        <taxon>Thermodesulfobiia</taxon>
        <taxon>Thermodesulfobiales</taxon>
        <taxon>Thermodesulfobiaceae</taxon>
        <taxon>Thermodesulfobium</taxon>
    </lineage>
</organism>
<protein>
    <recommendedName>
        <fullName evidence="2">Replication-associated recombination protein A</fullName>
    </recommendedName>
</protein>
<dbReference type="Pfam" id="PF16193">
    <property type="entry name" value="AAA_assoc_2"/>
    <property type="match status" value="1"/>
</dbReference>
<evidence type="ECO:0000256" key="4">
    <source>
        <dbReference type="ARBA" id="ARBA00022840"/>
    </source>
</evidence>
<dbReference type="InterPro" id="IPR003593">
    <property type="entry name" value="AAA+_ATPase"/>
</dbReference>
<dbReference type="GO" id="GO:0006261">
    <property type="term" value="P:DNA-templated DNA replication"/>
    <property type="evidence" value="ECO:0007669"/>
    <property type="project" value="TreeGrafter"/>
</dbReference>